<keyword evidence="1" id="KW-0677">Repeat</keyword>
<dbReference type="PANTHER" id="PTHR47926">
    <property type="entry name" value="PENTATRICOPEPTIDE REPEAT-CONTAINING PROTEIN"/>
    <property type="match status" value="1"/>
</dbReference>
<accession>A0AAV7FAU6</accession>
<proteinExistence type="predicted"/>
<evidence type="ECO:0000256" key="3">
    <source>
        <dbReference type="PROSITE-ProRule" id="PRU00708"/>
    </source>
</evidence>
<dbReference type="PANTHER" id="PTHR47926:SF347">
    <property type="entry name" value="PENTATRICOPEPTIDE REPEAT-CONTAINING PROTEIN"/>
    <property type="match status" value="1"/>
</dbReference>
<dbReference type="InterPro" id="IPR011990">
    <property type="entry name" value="TPR-like_helical_dom_sf"/>
</dbReference>
<dbReference type="Gene3D" id="1.25.40.10">
    <property type="entry name" value="Tetratricopeptide repeat domain"/>
    <property type="match status" value="1"/>
</dbReference>
<feature type="repeat" description="PPR" evidence="3">
    <location>
        <begin position="29"/>
        <end position="63"/>
    </location>
</feature>
<evidence type="ECO:0008006" key="6">
    <source>
        <dbReference type="Google" id="ProtNLM"/>
    </source>
</evidence>
<gene>
    <name evidence="4" type="ORF">H6P81_002576</name>
</gene>
<dbReference type="InterPro" id="IPR008811">
    <property type="entry name" value="Glycosyl_hydrolases_36"/>
</dbReference>
<comment type="caution">
    <text evidence="4">The sequence shown here is derived from an EMBL/GenBank/DDBJ whole genome shotgun (WGS) entry which is preliminary data.</text>
</comment>
<keyword evidence="2" id="KW-0119">Carbohydrate metabolism</keyword>
<evidence type="ECO:0000256" key="1">
    <source>
        <dbReference type="ARBA" id="ARBA00022737"/>
    </source>
</evidence>
<dbReference type="FunFam" id="1.25.40.10:FF:000158">
    <property type="entry name" value="pentatricopeptide repeat-containing protein At2g33680"/>
    <property type="match status" value="1"/>
</dbReference>
<keyword evidence="5" id="KW-1185">Reference proteome</keyword>
<reference evidence="4 5" key="1">
    <citation type="submission" date="2021-07" db="EMBL/GenBank/DDBJ databases">
        <title>The Aristolochia fimbriata genome: insights into angiosperm evolution, floral development and chemical biosynthesis.</title>
        <authorList>
            <person name="Jiao Y."/>
        </authorList>
    </citation>
    <scope>NUCLEOTIDE SEQUENCE [LARGE SCALE GENOMIC DNA]</scope>
    <source>
        <strain evidence="4">IBCAS-2021</strain>
        <tissue evidence="4">Leaf</tissue>
    </source>
</reference>
<dbReference type="Pfam" id="PF05691">
    <property type="entry name" value="Raffinose_syn"/>
    <property type="match status" value="1"/>
</dbReference>
<dbReference type="InterPro" id="IPR002885">
    <property type="entry name" value="PPR_rpt"/>
</dbReference>
<evidence type="ECO:0000256" key="2">
    <source>
        <dbReference type="ARBA" id="ARBA00023277"/>
    </source>
</evidence>
<dbReference type="GO" id="GO:0009451">
    <property type="term" value="P:RNA modification"/>
    <property type="evidence" value="ECO:0007669"/>
    <property type="project" value="InterPro"/>
</dbReference>
<evidence type="ECO:0000313" key="5">
    <source>
        <dbReference type="Proteomes" id="UP000825729"/>
    </source>
</evidence>
<feature type="repeat" description="PPR" evidence="3">
    <location>
        <begin position="1"/>
        <end position="28"/>
    </location>
</feature>
<dbReference type="AlphaFoldDB" id="A0AAV7FAU6"/>
<evidence type="ECO:0000313" key="4">
    <source>
        <dbReference type="EMBL" id="KAG9458068.1"/>
    </source>
</evidence>
<dbReference type="InterPro" id="IPR046960">
    <property type="entry name" value="PPR_At4g14850-like_plant"/>
</dbReference>
<dbReference type="PROSITE" id="PS51375">
    <property type="entry name" value="PPR"/>
    <property type="match status" value="2"/>
</dbReference>
<dbReference type="GO" id="GO:0003723">
    <property type="term" value="F:RNA binding"/>
    <property type="evidence" value="ECO:0007669"/>
    <property type="project" value="InterPro"/>
</dbReference>
<dbReference type="Pfam" id="PF01535">
    <property type="entry name" value="PPR"/>
    <property type="match status" value="1"/>
</dbReference>
<sequence>MVSGYAKQGFVKNGLLLVDEMRSMGMKPDLVTWNALIAGFSLEGEDKMAINLFQAMKDDGICPDVVSWTSIISGSVKNLHHAGWVEVGEKIFNMMQLRYGIQPRLEHYACMVDLLGRAGRISVAYEFIKTMPVEPDAFVWGALLGACRHHGNIELAELSASHLFELEPKSVGSHAVLSSMLMNSAVFLPAITLLCSFTSDRLHLSRPAKKKKGVTSIYIEKEEKKKETGKMTITPAVRITERKLVIKDRTILTGVPDNIITTSGASSSPVDGIFMGAAFEETNSRHVVSLGTLRGVRFLSCFRFKMWWMAQRMGDRGRDVPLETQLLLVESKDGSHSEIDEESSQILYTVFLPLVEGPFRACLQGNSQDEVELCIESGDSETKLSAFSHTLFVSAGTDPFAAITEAIFAVKSHLKTFRQRSEKKLPGTLGLFRLVHVGRLLPRGDPGRRGGRTGEFDRWRSAAQVRDHRRRMAICGFRSGS</sequence>
<dbReference type="Pfam" id="PF13041">
    <property type="entry name" value="PPR_2"/>
    <property type="match status" value="1"/>
</dbReference>
<name>A0AAV7FAU6_ARIFI</name>
<dbReference type="NCBIfam" id="TIGR00756">
    <property type="entry name" value="PPR"/>
    <property type="match status" value="2"/>
</dbReference>
<protein>
    <recommendedName>
        <fullName evidence="6">Pentatricopeptide repeat-containing protein</fullName>
    </recommendedName>
</protein>
<organism evidence="4 5">
    <name type="scientific">Aristolochia fimbriata</name>
    <name type="common">White veined hardy Dutchman's pipe vine</name>
    <dbReference type="NCBI Taxonomy" id="158543"/>
    <lineage>
        <taxon>Eukaryota</taxon>
        <taxon>Viridiplantae</taxon>
        <taxon>Streptophyta</taxon>
        <taxon>Embryophyta</taxon>
        <taxon>Tracheophyta</taxon>
        <taxon>Spermatophyta</taxon>
        <taxon>Magnoliopsida</taxon>
        <taxon>Magnoliidae</taxon>
        <taxon>Piperales</taxon>
        <taxon>Aristolochiaceae</taxon>
        <taxon>Aristolochia</taxon>
    </lineage>
</organism>
<dbReference type="GO" id="GO:0099402">
    <property type="term" value="P:plant organ development"/>
    <property type="evidence" value="ECO:0007669"/>
    <property type="project" value="UniProtKB-ARBA"/>
</dbReference>
<dbReference type="Proteomes" id="UP000825729">
    <property type="component" value="Unassembled WGS sequence"/>
</dbReference>
<dbReference type="EMBL" id="JAINDJ010000002">
    <property type="protein sequence ID" value="KAG9458068.1"/>
    <property type="molecule type" value="Genomic_DNA"/>
</dbReference>